<reference evidence="1 2" key="1">
    <citation type="submission" date="2008-07" db="EMBL/GenBank/DDBJ databases">
        <authorList>
            <person name="Tandeau de Marsac N."/>
            <person name="Ferriera S."/>
            <person name="Johnson J."/>
            <person name="Kravitz S."/>
            <person name="Beeson K."/>
            <person name="Sutton G."/>
            <person name="Rogers Y.-H."/>
            <person name="Friedman R."/>
            <person name="Frazier M."/>
            <person name="Venter J.C."/>
        </authorList>
    </citation>
    <scope>NUCLEOTIDE SEQUENCE [LARGE SCALE GENOMIC DNA]</scope>
    <source>
        <strain evidence="1 2">PCC 7420</strain>
    </source>
</reference>
<dbReference type="AlphaFoldDB" id="B4VNC6"/>
<dbReference type="STRING" id="118168.MC7420_4733"/>
<accession>B4VNC6</accession>
<evidence type="ECO:0000313" key="2">
    <source>
        <dbReference type="Proteomes" id="UP000003835"/>
    </source>
</evidence>
<name>B4VNC6_9CYAN</name>
<dbReference type="EMBL" id="DS989846">
    <property type="protein sequence ID" value="EDX76477.1"/>
    <property type="molecule type" value="Genomic_DNA"/>
</dbReference>
<protein>
    <submittedName>
        <fullName evidence="1">Uncharacterized protein</fullName>
    </submittedName>
</protein>
<gene>
    <name evidence="1" type="ORF">MC7420_4733</name>
</gene>
<dbReference type="HOGENOM" id="CLU_2933397_0_0_3"/>
<sequence>MQSATAWVKPISAMLQRSDITTLTLSIATFKNIIVGNISNTGNMMSGPITLNKKARNPCG</sequence>
<dbReference type="Proteomes" id="UP000003835">
    <property type="component" value="Unassembled WGS sequence"/>
</dbReference>
<evidence type="ECO:0000313" key="1">
    <source>
        <dbReference type="EMBL" id="EDX76477.1"/>
    </source>
</evidence>
<proteinExistence type="predicted"/>
<keyword evidence="2" id="KW-1185">Reference proteome</keyword>
<organism evidence="1 2">
    <name type="scientific">Coleofasciculus chthonoplastes PCC 7420</name>
    <dbReference type="NCBI Taxonomy" id="118168"/>
    <lineage>
        <taxon>Bacteria</taxon>
        <taxon>Bacillati</taxon>
        <taxon>Cyanobacteriota</taxon>
        <taxon>Cyanophyceae</taxon>
        <taxon>Coleofasciculales</taxon>
        <taxon>Coleofasciculaceae</taxon>
        <taxon>Coleofasciculus</taxon>
    </lineage>
</organism>